<name>A0A7S4CCY3_9EUGL</name>
<dbReference type="AlphaFoldDB" id="A0A7S4CCY3"/>
<feature type="compositionally biased region" description="Basic residues" evidence="1">
    <location>
        <begin position="90"/>
        <end position="99"/>
    </location>
</feature>
<gene>
    <name evidence="2" type="ORF">EGYM00163_LOCUS4619</name>
</gene>
<evidence type="ECO:0000256" key="1">
    <source>
        <dbReference type="SAM" id="MobiDB-lite"/>
    </source>
</evidence>
<proteinExistence type="predicted"/>
<feature type="region of interest" description="Disordered" evidence="1">
    <location>
        <begin position="72"/>
        <end position="99"/>
    </location>
</feature>
<dbReference type="EMBL" id="HBJA01014564">
    <property type="protein sequence ID" value="CAE0793502.1"/>
    <property type="molecule type" value="Transcribed_RNA"/>
</dbReference>
<organism evidence="2">
    <name type="scientific">Eutreptiella gymnastica</name>
    <dbReference type="NCBI Taxonomy" id="73025"/>
    <lineage>
        <taxon>Eukaryota</taxon>
        <taxon>Discoba</taxon>
        <taxon>Euglenozoa</taxon>
        <taxon>Euglenida</taxon>
        <taxon>Spirocuta</taxon>
        <taxon>Euglenophyceae</taxon>
        <taxon>Eutreptiales</taxon>
        <taxon>Eutreptiaceae</taxon>
        <taxon>Eutreptiella</taxon>
    </lineage>
</organism>
<sequence length="99" mass="11666">MAEARKADRANPVDADKLWCDRIKNELQSQQNWAQSYEYLVKDGVQTKEERLLQLEEQLGTKNMTLKDLKTTTQESFQQRPTLETFGKSQHGRQKHTWN</sequence>
<accession>A0A7S4CCY3</accession>
<feature type="compositionally biased region" description="Polar residues" evidence="1">
    <location>
        <begin position="72"/>
        <end position="82"/>
    </location>
</feature>
<dbReference type="Pfam" id="PF14945">
    <property type="entry name" value="LLC1"/>
    <property type="match status" value="1"/>
</dbReference>
<reference evidence="2" key="1">
    <citation type="submission" date="2021-01" db="EMBL/GenBank/DDBJ databases">
        <authorList>
            <person name="Corre E."/>
            <person name="Pelletier E."/>
            <person name="Niang G."/>
            <person name="Scheremetjew M."/>
            <person name="Finn R."/>
            <person name="Kale V."/>
            <person name="Holt S."/>
            <person name="Cochrane G."/>
            <person name="Meng A."/>
            <person name="Brown T."/>
            <person name="Cohen L."/>
        </authorList>
    </citation>
    <scope>NUCLEOTIDE SEQUENCE</scope>
    <source>
        <strain evidence="2">CCMP1594</strain>
    </source>
</reference>
<dbReference type="InterPro" id="IPR020339">
    <property type="entry name" value="C20orf85-like"/>
</dbReference>
<protein>
    <submittedName>
        <fullName evidence="2">Uncharacterized protein</fullName>
    </submittedName>
</protein>
<evidence type="ECO:0000313" key="2">
    <source>
        <dbReference type="EMBL" id="CAE0793502.1"/>
    </source>
</evidence>